<dbReference type="Proteomes" id="UP001454036">
    <property type="component" value="Unassembled WGS sequence"/>
</dbReference>
<evidence type="ECO:0000256" key="7">
    <source>
        <dbReference type="SAM" id="SignalP"/>
    </source>
</evidence>
<dbReference type="NCBIfam" id="TIGR01614">
    <property type="entry name" value="PME_inhib"/>
    <property type="match status" value="1"/>
</dbReference>
<evidence type="ECO:0000256" key="4">
    <source>
        <dbReference type="ARBA" id="ARBA00022729"/>
    </source>
</evidence>
<dbReference type="PANTHER" id="PTHR31080">
    <property type="entry name" value="PECTINESTERASE INHIBITOR-LIKE"/>
    <property type="match status" value="1"/>
</dbReference>
<evidence type="ECO:0000256" key="6">
    <source>
        <dbReference type="ARBA" id="ARBA00038471"/>
    </source>
</evidence>
<dbReference type="InterPro" id="IPR006501">
    <property type="entry name" value="Pectinesterase_inhib_dom"/>
</dbReference>
<sequence>MGKSNIYLLLLIYLIAIAEASKLTVPRHSRIRAFVETQCQTTRYPKLCVHCLSSYVNSTTQSPQQLAHVALRVSLARANYARAYLIKVAKEMRQSKAKEYQAMKDCLDQINDGVHQLTRSVKELQRIEIEDEYGFVWHQSNVQSWTSAALTDALTCMDGFSGYSRGGKTRAIVKAKVLNVAQVTSNALALFGRYVTKHHSSHSIKPQP</sequence>
<dbReference type="SUPFAM" id="SSF101148">
    <property type="entry name" value="Plant invertase/pectin methylesterase inhibitor"/>
    <property type="match status" value="1"/>
</dbReference>
<evidence type="ECO:0000256" key="2">
    <source>
        <dbReference type="ARBA" id="ARBA00022523"/>
    </source>
</evidence>
<proteinExistence type="inferred from homology"/>
<dbReference type="AlphaFoldDB" id="A0AAV3P7K6"/>
<keyword evidence="3" id="KW-0964">Secreted</keyword>
<comment type="caution">
    <text evidence="9">The sequence shown here is derived from an EMBL/GenBank/DDBJ whole genome shotgun (WGS) entry which is preliminary data.</text>
</comment>
<keyword evidence="4 7" id="KW-0732">Signal</keyword>
<dbReference type="GO" id="GO:0004857">
    <property type="term" value="F:enzyme inhibitor activity"/>
    <property type="evidence" value="ECO:0007669"/>
    <property type="project" value="InterPro"/>
</dbReference>
<keyword evidence="2" id="KW-0052">Apoplast</keyword>
<evidence type="ECO:0000313" key="10">
    <source>
        <dbReference type="Proteomes" id="UP001454036"/>
    </source>
</evidence>
<dbReference type="CDD" id="cd15798">
    <property type="entry name" value="PMEI-like_3"/>
    <property type="match status" value="1"/>
</dbReference>
<keyword evidence="10" id="KW-1185">Reference proteome</keyword>
<feature type="domain" description="Pectinesterase inhibitor" evidence="8">
    <location>
        <begin position="30"/>
        <end position="190"/>
    </location>
</feature>
<dbReference type="Gene3D" id="1.20.140.40">
    <property type="entry name" value="Invertase/pectin methylesterase inhibitor family protein"/>
    <property type="match status" value="1"/>
</dbReference>
<feature type="signal peptide" evidence="7">
    <location>
        <begin position="1"/>
        <end position="20"/>
    </location>
</feature>
<dbReference type="PANTHER" id="PTHR31080:SF12">
    <property type="entry name" value="PLANT INVERTASE_PECTIN METHYLESTERASE INHIBITOR"/>
    <property type="match status" value="1"/>
</dbReference>
<gene>
    <name evidence="9" type="ORF">LIER_06027</name>
</gene>
<evidence type="ECO:0000256" key="1">
    <source>
        <dbReference type="ARBA" id="ARBA00004271"/>
    </source>
</evidence>
<dbReference type="Pfam" id="PF04043">
    <property type="entry name" value="PMEI"/>
    <property type="match status" value="1"/>
</dbReference>
<evidence type="ECO:0000259" key="8">
    <source>
        <dbReference type="SMART" id="SM00856"/>
    </source>
</evidence>
<name>A0AAV3P7K6_LITER</name>
<reference evidence="9 10" key="1">
    <citation type="submission" date="2024-01" db="EMBL/GenBank/DDBJ databases">
        <title>The complete chloroplast genome sequence of Lithospermum erythrorhizon: insights into the phylogenetic relationship among Boraginaceae species and the maternal lineages of purple gromwells.</title>
        <authorList>
            <person name="Okada T."/>
            <person name="Watanabe K."/>
        </authorList>
    </citation>
    <scope>NUCLEOTIDE SEQUENCE [LARGE SCALE GENOMIC DNA]</scope>
</reference>
<keyword evidence="5" id="KW-1015">Disulfide bond</keyword>
<protein>
    <recommendedName>
        <fullName evidence="8">Pectinesterase inhibitor domain-containing protein</fullName>
    </recommendedName>
</protein>
<dbReference type="GO" id="GO:0048046">
    <property type="term" value="C:apoplast"/>
    <property type="evidence" value="ECO:0007669"/>
    <property type="project" value="UniProtKB-SubCell"/>
</dbReference>
<evidence type="ECO:0000256" key="5">
    <source>
        <dbReference type="ARBA" id="ARBA00023157"/>
    </source>
</evidence>
<comment type="similarity">
    <text evidence="6">Belongs to the PMEI family.</text>
</comment>
<accession>A0AAV3P7K6</accession>
<dbReference type="InterPro" id="IPR051955">
    <property type="entry name" value="PME_Inhibitor"/>
</dbReference>
<dbReference type="InterPro" id="IPR035513">
    <property type="entry name" value="Invertase/methylesterase_inhib"/>
</dbReference>
<dbReference type="EMBL" id="BAABME010000856">
    <property type="protein sequence ID" value="GAA0145962.1"/>
    <property type="molecule type" value="Genomic_DNA"/>
</dbReference>
<comment type="subcellular location">
    <subcellularLocation>
        <location evidence="1">Secreted</location>
        <location evidence="1">Extracellular space</location>
        <location evidence="1">Apoplast</location>
    </subcellularLocation>
</comment>
<feature type="chain" id="PRO_5043371492" description="Pectinesterase inhibitor domain-containing protein" evidence="7">
    <location>
        <begin position="21"/>
        <end position="208"/>
    </location>
</feature>
<dbReference type="SMART" id="SM00856">
    <property type="entry name" value="PMEI"/>
    <property type="match status" value="1"/>
</dbReference>
<evidence type="ECO:0000313" key="9">
    <source>
        <dbReference type="EMBL" id="GAA0145962.1"/>
    </source>
</evidence>
<evidence type="ECO:0000256" key="3">
    <source>
        <dbReference type="ARBA" id="ARBA00022525"/>
    </source>
</evidence>
<dbReference type="FunFam" id="1.20.140.40:FF:000006">
    <property type="entry name" value="Pectinesterase inhibitor 3"/>
    <property type="match status" value="1"/>
</dbReference>
<organism evidence="9 10">
    <name type="scientific">Lithospermum erythrorhizon</name>
    <name type="common">Purple gromwell</name>
    <name type="synonym">Lithospermum officinale var. erythrorhizon</name>
    <dbReference type="NCBI Taxonomy" id="34254"/>
    <lineage>
        <taxon>Eukaryota</taxon>
        <taxon>Viridiplantae</taxon>
        <taxon>Streptophyta</taxon>
        <taxon>Embryophyta</taxon>
        <taxon>Tracheophyta</taxon>
        <taxon>Spermatophyta</taxon>
        <taxon>Magnoliopsida</taxon>
        <taxon>eudicotyledons</taxon>
        <taxon>Gunneridae</taxon>
        <taxon>Pentapetalae</taxon>
        <taxon>asterids</taxon>
        <taxon>lamiids</taxon>
        <taxon>Boraginales</taxon>
        <taxon>Boraginaceae</taxon>
        <taxon>Boraginoideae</taxon>
        <taxon>Lithospermeae</taxon>
        <taxon>Lithospermum</taxon>
    </lineage>
</organism>